<protein>
    <submittedName>
        <fullName evidence="2">YbbC/YhhH family protein</fullName>
    </submittedName>
</protein>
<evidence type="ECO:0000259" key="1">
    <source>
        <dbReference type="Pfam" id="PF15631"/>
    </source>
</evidence>
<name>A0ABS5PH66_9FLAO</name>
<proteinExistence type="predicted"/>
<gene>
    <name evidence="2" type="ORF">KHA90_19600</name>
</gene>
<dbReference type="Proteomes" id="UP000722625">
    <property type="component" value="Unassembled WGS sequence"/>
</dbReference>
<accession>A0ABS5PH66</accession>
<feature type="domain" description="NTF2 fold" evidence="1">
    <location>
        <begin position="63"/>
        <end position="129"/>
    </location>
</feature>
<organism evidence="2 3">
    <name type="scientific">Flavobacterium psychroterrae</name>
    <dbReference type="NCBI Taxonomy" id="2133767"/>
    <lineage>
        <taxon>Bacteria</taxon>
        <taxon>Pseudomonadati</taxon>
        <taxon>Bacteroidota</taxon>
        <taxon>Flavobacteriia</taxon>
        <taxon>Flavobacteriales</taxon>
        <taxon>Flavobacteriaceae</taxon>
        <taxon>Flavobacterium</taxon>
    </lineage>
</organism>
<sequence length="129" mass="14814">MITLIMKYFFLSLLLVTLTDCAQNKRLVLGKENATEELKIALSKKPQHNVIDYKKLIIKDSVTAIKIAQPILFDIYGKENIEKQKPFEIYLLENYWVISGTLPEDYLGGTFLIIIDARNSQIIKITHGK</sequence>
<dbReference type="Pfam" id="PF15631">
    <property type="entry name" value="Imm-NTF2-2"/>
    <property type="match status" value="1"/>
</dbReference>
<comment type="caution">
    <text evidence="2">The sequence shown here is derived from an EMBL/GenBank/DDBJ whole genome shotgun (WGS) entry which is preliminary data.</text>
</comment>
<dbReference type="RefSeq" id="WP_379784255.1">
    <property type="nucleotide sequence ID" value="NZ_JBHSTF010000005.1"/>
</dbReference>
<evidence type="ECO:0000313" key="2">
    <source>
        <dbReference type="EMBL" id="MBS7233228.1"/>
    </source>
</evidence>
<keyword evidence="3" id="KW-1185">Reference proteome</keyword>
<dbReference type="InterPro" id="IPR028921">
    <property type="entry name" value="NTF2_fold_dom"/>
</dbReference>
<reference evidence="2 3" key="1">
    <citation type="journal article" date="2018" name="Int. J. Syst. Evol. Microbiol.">
        <title>Flavobacterium chryseum sp. nov. and Flavobacterium psychroterrae sp. nov., novel environmental bacteria isolated from Antarctica.</title>
        <authorList>
            <person name="Kralova S."/>
            <person name="Svec P."/>
            <person name="Busse H.J."/>
            <person name="Stankova E."/>
            <person name="Vaczi P."/>
            <person name="Sedlacek I."/>
        </authorList>
    </citation>
    <scope>NUCLEOTIDE SEQUENCE [LARGE SCALE GENOMIC DNA]</scope>
    <source>
        <strain evidence="2 3">CCM 8827</strain>
    </source>
</reference>
<evidence type="ECO:0000313" key="3">
    <source>
        <dbReference type="Proteomes" id="UP000722625"/>
    </source>
</evidence>
<dbReference type="EMBL" id="JAGYVZ010000021">
    <property type="protein sequence ID" value="MBS7233228.1"/>
    <property type="molecule type" value="Genomic_DNA"/>
</dbReference>